<dbReference type="InterPro" id="IPR022602">
    <property type="entry name" value="DUF2813"/>
</dbReference>
<dbReference type="InterPro" id="IPR051396">
    <property type="entry name" value="Bact_Antivir_Def_Nuclease"/>
</dbReference>
<protein>
    <submittedName>
        <fullName evidence="2">AAA family ATPase</fullName>
    </submittedName>
</protein>
<reference evidence="2 3" key="1">
    <citation type="submission" date="2020-08" db="EMBL/GenBank/DDBJ databases">
        <title>Genome public.</title>
        <authorList>
            <person name="Liu C."/>
            <person name="Sun Q."/>
        </authorList>
    </citation>
    <scope>NUCLEOTIDE SEQUENCE [LARGE SCALE GENOMIC DNA]</scope>
    <source>
        <strain evidence="2 3">M27</strain>
    </source>
</reference>
<dbReference type="InterPro" id="IPR027417">
    <property type="entry name" value="P-loop_NTPase"/>
</dbReference>
<comment type="caution">
    <text evidence="2">The sequence shown here is derived from an EMBL/GenBank/DDBJ whole genome shotgun (WGS) entry which is preliminary data.</text>
</comment>
<dbReference type="Proteomes" id="UP000600600">
    <property type="component" value="Unassembled WGS sequence"/>
</dbReference>
<organism evidence="2 3">
    <name type="scientific">Bacteroides difficilis</name>
    <dbReference type="NCBI Taxonomy" id="2763021"/>
    <lineage>
        <taxon>Bacteria</taxon>
        <taxon>Pseudomonadati</taxon>
        <taxon>Bacteroidota</taxon>
        <taxon>Bacteroidia</taxon>
        <taxon>Bacteroidales</taxon>
        <taxon>Bacteroidaceae</taxon>
        <taxon>Bacteroides</taxon>
    </lineage>
</organism>
<dbReference type="Pfam" id="PF13304">
    <property type="entry name" value="AAA_21"/>
    <property type="match status" value="1"/>
</dbReference>
<evidence type="ECO:0000313" key="2">
    <source>
        <dbReference type="EMBL" id="MBC5603641.1"/>
    </source>
</evidence>
<feature type="domain" description="ATPase AAA-type core" evidence="1">
    <location>
        <begin position="200"/>
        <end position="304"/>
    </location>
</feature>
<gene>
    <name evidence="2" type="ORF">H8S67_02975</name>
</gene>
<dbReference type="PANTHER" id="PTHR43581">
    <property type="entry name" value="ATP/GTP PHOSPHATASE"/>
    <property type="match status" value="1"/>
</dbReference>
<accession>A0ABR7C756</accession>
<evidence type="ECO:0000313" key="3">
    <source>
        <dbReference type="Proteomes" id="UP000600600"/>
    </source>
</evidence>
<dbReference type="InterPro" id="IPR003959">
    <property type="entry name" value="ATPase_AAA_core"/>
</dbReference>
<dbReference type="SUPFAM" id="SSF52540">
    <property type="entry name" value="P-loop containing nucleoside triphosphate hydrolases"/>
    <property type="match status" value="1"/>
</dbReference>
<name>A0ABR7C756_9BACE</name>
<keyword evidence="3" id="KW-1185">Reference proteome</keyword>
<dbReference type="Pfam" id="PF11398">
    <property type="entry name" value="DUF2813"/>
    <property type="match status" value="1"/>
</dbReference>
<evidence type="ECO:0000259" key="1">
    <source>
        <dbReference type="Pfam" id="PF13304"/>
    </source>
</evidence>
<dbReference type="PANTHER" id="PTHR43581:SF4">
    <property type="entry name" value="ATP_GTP PHOSPHATASE"/>
    <property type="match status" value="1"/>
</dbReference>
<dbReference type="EMBL" id="JACOOE010000001">
    <property type="protein sequence ID" value="MBC5603641.1"/>
    <property type="molecule type" value="Genomic_DNA"/>
</dbReference>
<sequence>MVFNEVEINNFRGIKHLVLSDLRQINLLVGKNNCGKSTVLDGIFLLSGFSNPLLNLRINQFRDYNRFNEEDLALNFYNMISDNHIQISGNMMDGTIRELKITPIVSESQIVISKEDISTQALSNKEANISTGLTMNFSYTKADNEKKSDSAAIIITSKGVDGNIKVRSSKEYKETLSGVYINSKFAFNIAVDNLTRIIEEKQEQVIVEILQHIEPRIKSIAVLKSGVNVDIGLNRLVPINMLGDGIRKLLAIITSLYECKKGLVLIDEIDNGMHFSSLSSLWKAIIKTANLLDVQVFATTHNIESLQSLNKVLSDSECIESQNDIMCYSLRHMPTDELKAYQYPYEKFQYVINQEIEIR</sequence>
<proteinExistence type="predicted"/>
<dbReference type="Gene3D" id="3.40.50.300">
    <property type="entry name" value="P-loop containing nucleotide triphosphate hydrolases"/>
    <property type="match status" value="1"/>
</dbReference>
<dbReference type="RefSeq" id="WP_143865184.1">
    <property type="nucleotide sequence ID" value="NZ_CP182814.1"/>
</dbReference>